<dbReference type="InterPro" id="IPR018171">
    <property type="entry name" value="Pept_tRNA_hydro_CS"/>
</dbReference>
<organism evidence="11">
    <name type="scientific">Proteinivorax hydrogeniformans</name>
    <dbReference type="NCBI Taxonomy" id="1826727"/>
    <lineage>
        <taxon>Bacteria</taxon>
        <taxon>Bacillati</taxon>
        <taxon>Bacillota</taxon>
        <taxon>Clostridia</taxon>
        <taxon>Eubacteriales</taxon>
        <taxon>Proteinivoracaceae</taxon>
        <taxon>Proteinivorax</taxon>
    </lineage>
</organism>
<keyword evidence="2 8" id="KW-0820">tRNA-binding</keyword>
<dbReference type="GO" id="GO:0072344">
    <property type="term" value="P:rescue of stalled ribosome"/>
    <property type="evidence" value="ECO:0007669"/>
    <property type="project" value="UniProtKB-UniRule"/>
</dbReference>
<feature type="binding site" evidence="8">
    <location>
        <position position="65"/>
    </location>
    <ligand>
        <name>tRNA</name>
        <dbReference type="ChEBI" id="CHEBI:17843"/>
    </ligand>
</feature>
<dbReference type="EC" id="3.1.1.29" evidence="1 8"/>
<evidence type="ECO:0000256" key="10">
    <source>
        <dbReference type="RuleBase" id="RU004320"/>
    </source>
</evidence>
<evidence type="ECO:0000256" key="1">
    <source>
        <dbReference type="ARBA" id="ARBA00013260"/>
    </source>
</evidence>
<dbReference type="Gene3D" id="3.40.50.1470">
    <property type="entry name" value="Peptidyl-tRNA hydrolase"/>
    <property type="match status" value="1"/>
</dbReference>
<name>A0AAU8HTN7_9FIRM</name>
<dbReference type="GO" id="GO:0005737">
    <property type="term" value="C:cytoplasm"/>
    <property type="evidence" value="ECO:0007669"/>
    <property type="project" value="UniProtKB-SubCell"/>
</dbReference>
<feature type="active site" description="Proton acceptor" evidence="8">
    <location>
        <position position="19"/>
    </location>
</feature>
<dbReference type="AlphaFoldDB" id="A0AAU8HTN7"/>
<evidence type="ECO:0000313" key="11">
    <source>
        <dbReference type="EMBL" id="XCI28798.1"/>
    </source>
</evidence>
<dbReference type="RefSeq" id="WP_353893350.1">
    <property type="nucleotide sequence ID" value="NZ_CP159485.1"/>
</dbReference>
<dbReference type="InterPro" id="IPR036416">
    <property type="entry name" value="Pept_tRNA_hydro_sf"/>
</dbReference>
<dbReference type="GO" id="GO:0006515">
    <property type="term" value="P:protein quality control for misfolded or incompletely synthesized proteins"/>
    <property type="evidence" value="ECO:0007669"/>
    <property type="project" value="UniProtKB-UniRule"/>
</dbReference>
<dbReference type="GO" id="GO:0000049">
    <property type="term" value="F:tRNA binding"/>
    <property type="evidence" value="ECO:0007669"/>
    <property type="project" value="UniProtKB-UniRule"/>
</dbReference>
<evidence type="ECO:0000256" key="7">
    <source>
        <dbReference type="ARBA" id="ARBA00050038"/>
    </source>
</evidence>
<accession>A0AAU8HTN7</accession>
<comment type="function">
    <text evidence="8">Hydrolyzes ribosome-free peptidyl-tRNAs (with 1 or more amino acids incorporated), which drop off the ribosome during protein synthesis, or as a result of ribosome stalling.</text>
</comment>
<evidence type="ECO:0000256" key="2">
    <source>
        <dbReference type="ARBA" id="ARBA00022555"/>
    </source>
</evidence>
<evidence type="ECO:0000256" key="5">
    <source>
        <dbReference type="ARBA" id="ARBA00038063"/>
    </source>
</evidence>
<comment type="catalytic activity">
    <reaction evidence="6 8 9">
        <text>an N-acyl-L-alpha-aminoacyl-tRNA + H2O = an N-acyl-L-amino acid + a tRNA + H(+)</text>
        <dbReference type="Rhea" id="RHEA:54448"/>
        <dbReference type="Rhea" id="RHEA-COMP:10123"/>
        <dbReference type="Rhea" id="RHEA-COMP:13883"/>
        <dbReference type="ChEBI" id="CHEBI:15377"/>
        <dbReference type="ChEBI" id="CHEBI:15378"/>
        <dbReference type="ChEBI" id="CHEBI:59874"/>
        <dbReference type="ChEBI" id="CHEBI:78442"/>
        <dbReference type="ChEBI" id="CHEBI:138191"/>
        <dbReference type="EC" id="3.1.1.29"/>
    </reaction>
</comment>
<gene>
    <name evidence="8 11" type="primary">pth</name>
    <name evidence="11" type="ORF">PRVXH_000071</name>
</gene>
<dbReference type="FunFam" id="3.40.50.1470:FF:000001">
    <property type="entry name" value="Peptidyl-tRNA hydrolase"/>
    <property type="match status" value="1"/>
</dbReference>
<sequence>MKVVVGLGNPEPKYQLNRHNVGFMAVDNLADKMGLQFTKERKFHSLCAQTNLKGEKIMLVKPLTYMNLSGESVSKIANYFNLNFEDVIVIYDDLDTEVGKFKIKAKGGSGGQKGLQSIIDHLGCKEIPRIKVGIGKPQNGKDVTAHVLGNFTKEECEEISQVLVQVKKSLEDFCNGIGIEQLMSTYNKK</sequence>
<feature type="binding site" evidence="8">
    <location>
        <position position="14"/>
    </location>
    <ligand>
        <name>tRNA</name>
        <dbReference type="ChEBI" id="CHEBI:17843"/>
    </ligand>
</feature>
<dbReference type="GO" id="GO:0004045">
    <property type="term" value="F:peptidyl-tRNA hydrolase activity"/>
    <property type="evidence" value="ECO:0007669"/>
    <property type="project" value="UniProtKB-UniRule"/>
</dbReference>
<reference evidence="11" key="1">
    <citation type="journal article" date="2018" name="Antonie Van Leeuwenhoek">
        <title>Proteinivorax hydrogeniformans sp. nov., an anaerobic, haloalkaliphilic bacterium fermenting proteinaceous compounds with high hydrogen production.</title>
        <authorList>
            <person name="Boltyanskaya Y."/>
            <person name="Detkova E."/>
            <person name="Pimenov N."/>
            <person name="Kevbrin V."/>
        </authorList>
    </citation>
    <scope>NUCLEOTIDE SEQUENCE</scope>
    <source>
        <strain evidence="11">Z-710</strain>
    </source>
</reference>
<keyword evidence="4 8" id="KW-0694">RNA-binding</keyword>
<dbReference type="PANTHER" id="PTHR17224:SF1">
    <property type="entry name" value="PEPTIDYL-TRNA HYDROLASE"/>
    <property type="match status" value="1"/>
</dbReference>
<comment type="similarity">
    <text evidence="5 8 10">Belongs to the PTH family.</text>
</comment>
<evidence type="ECO:0000256" key="9">
    <source>
        <dbReference type="RuleBase" id="RU000673"/>
    </source>
</evidence>
<dbReference type="PROSITE" id="PS01195">
    <property type="entry name" value="PEPT_TRNA_HYDROL_1"/>
    <property type="match status" value="1"/>
</dbReference>
<evidence type="ECO:0000256" key="4">
    <source>
        <dbReference type="ARBA" id="ARBA00022884"/>
    </source>
</evidence>
<keyword evidence="8" id="KW-0963">Cytoplasm</keyword>
<dbReference type="HAMAP" id="MF_00083">
    <property type="entry name" value="Pept_tRNA_hydro_bact"/>
    <property type="match status" value="1"/>
</dbReference>
<evidence type="ECO:0000256" key="3">
    <source>
        <dbReference type="ARBA" id="ARBA00022801"/>
    </source>
</evidence>
<protein>
    <recommendedName>
        <fullName evidence="7 8">Peptidyl-tRNA hydrolase</fullName>
        <shortName evidence="8">Pth</shortName>
        <ecNumber evidence="1 8">3.1.1.29</ecNumber>
    </recommendedName>
</protein>
<reference evidence="11" key="2">
    <citation type="submission" date="2024-06" db="EMBL/GenBank/DDBJ databases">
        <authorList>
            <person name="Petrova K.O."/>
            <person name="Toshchakov S.V."/>
            <person name="Boltjanskaja Y.V."/>
            <person name="Kevbrin V.V."/>
        </authorList>
    </citation>
    <scope>NUCLEOTIDE SEQUENCE</scope>
    <source>
        <strain evidence="11">Z-710</strain>
    </source>
</reference>
<comment type="function">
    <text evidence="8">Catalyzes the release of premature peptidyl moieties from peptidyl-tRNA molecules trapped in stalled 50S ribosomal subunits, and thus maintains levels of free tRNAs and 50S ribosomes.</text>
</comment>
<comment type="subcellular location">
    <subcellularLocation>
        <location evidence="8">Cytoplasm</location>
    </subcellularLocation>
</comment>
<dbReference type="CDD" id="cd00462">
    <property type="entry name" value="PTH"/>
    <property type="match status" value="1"/>
</dbReference>
<feature type="site" description="Discriminates between blocked and unblocked aminoacyl-tRNA" evidence="8">
    <location>
        <position position="9"/>
    </location>
</feature>
<dbReference type="InterPro" id="IPR001328">
    <property type="entry name" value="Pept_tRNA_hydro"/>
</dbReference>
<dbReference type="SUPFAM" id="SSF53178">
    <property type="entry name" value="Peptidyl-tRNA hydrolase-like"/>
    <property type="match status" value="1"/>
</dbReference>
<feature type="site" description="Stabilizes the basic form of H active site to accept a proton" evidence="8">
    <location>
        <position position="92"/>
    </location>
</feature>
<dbReference type="PANTHER" id="PTHR17224">
    <property type="entry name" value="PEPTIDYL-TRNA HYDROLASE"/>
    <property type="match status" value="1"/>
</dbReference>
<keyword evidence="3 8" id="KW-0378">Hydrolase</keyword>
<dbReference type="Pfam" id="PF01195">
    <property type="entry name" value="Pept_tRNA_hydro"/>
    <property type="match status" value="1"/>
</dbReference>
<evidence type="ECO:0000256" key="8">
    <source>
        <dbReference type="HAMAP-Rule" id="MF_00083"/>
    </source>
</evidence>
<comment type="subunit">
    <text evidence="8">Monomer.</text>
</comment>
<feature type="binding site" evidence="8">
    <location>
        <position position="67"/>
    </location>
    <ligand>
        <name>tRNA</name>
        <dbReference type="ChEBI" id="CHEBI:17843"/>
    </ligand>
</feature>
<comment type="caution">
    <text evidence="8">Lacks conserved residue(s) required for the propagation of feature annotation.</text>
</comment>
<evidence type="ECO:0000256" key="6">
    <source>
        <dbReference type="ARBA" id="ARBA00048707"/>
    </source>
</evidence>
<dbReference type="EMBL" id="CP159485">
    <property type="protein sequence ID" value="XCI28798.1"/>
    <property type="molecule type" value="Genomic_DNA"/>
</dbReference>
<proteinExistence type="inferred from homology"/>
<dbReference type="NCBIfam" id="TIGR00447">
    <property type="entry name" value="pth"/>
    <property type="match status" value="1"/>
</dbReference>